<dbReference type="Pfam" id="PF17667">
    <property type="entry name" value="Pkinase_fungal"/>
    <property type="match status" value="1"/>
</dbReference>
<dbReference type="Pfam" id="PF02774">
    <property type="entry name" value="Semialdhyde_dhC"/>
    <property type="match status" value="1"/>
</dbReference>
<dbReference type="SUPFAM" id="SSF55347">
    <property type="entry name" value="Glyceraldehyde-3-phosphate dehydrogenase-like, C-terminal domain"/>
    <property type="match status" value="1"/>
</dbReference>
<evidence type="ECO:0000256" key="4">
    <source>
        <dbReference type="ARBA" id="ARBA00013120"/>
    </source>
</evidence>
<evidence type="ECO:0000256" key="3">
    <source>
        <dbReference type="ARBA" id="ARBA00010584"/>
    </source>
</evidence>
<feature type="compositionally biased region" description="Acidic residues" evidence="13">
    <location>
        <begin position="12"/>
        <end position="22"/>
    </location>
</feature>
<feature type="compositionally biased region" description="Basic and acidic residues" evidence="13">
    <location>
        <begin position="77"/>
        <end position="90"/>
    </location>
</feature>
<dbReference type="EC" id="1.2.1.11" evidence="4"/>
<evidence type="ECO:0000313" key="15">
    <source>
        <dbReference type="EMBL" id="KAF4619350.1"/>
    </source>
</evidence>
<comment type="similarity">
    <text evidence="3">Belongs to the aspartate-semialdehyde dehydrogenase family.</text>
</comment>
<feature type="region of interest" description="Disordered" evidence="13">
    <location>
        <begin position="294"/>
        <end position="337"/>
    </location>
</feature>
<comment type="function">
    <text evidence="11">Catalyzes the NADPH-dependent formation of L-aspartate 4-semialdehyde (L-ASA) by the reductive dephosphorylation of 4-phospho-L-aspartate. Mediates the second step in the biosynthesis of amino acids that derive from aspartate (the aspartate family of amino acids), including methioinine and threonine, the latter of which is a precursor to isoleucine.</text>
</comment>
<dbReference type="GO" id="GO:0009088">
    <property type="term" value="P:threonine biosynthetic process"/>
    <property type="evidence" value="ECO:0007669"/>
    <property type="project" value="UniProtKB-UniPathway"/>
</dbReference>
<keyword evidence="5" id="KW-0028">Amino-acid biosynthesis</keyword>
<reference evidence="15 16" key="1">
    <citation type="submission" date="2019-12" db="EMBL/GenBank/DDBJ databases">
        <authorList>
            <person name="Floudas D."/>
            <person name="Bentzer J."/>
            <person name="Ahren D."/>
            <person name="Johansson T."/>
            <person name="Persson P."/>
            <person name="Tunlid A."/>
        </authorList>
    </citation>
    <scope>NUCLEOTIDE SEQUENCE [LARGE SCALE GENOMIC DNA]</scope>
    <source>
        <strain evidence="15 16">CBS 102.39</strain>
    </source>
</reference>
<keyword evidence="9" id="KW-0486">Methionine biosynthesis</keyword>
<dbReference type="GO" id="GO:0009086">
    <property type="term" value="P:methionine biosynthetic process"/>
    <property type="evidence" value="ECO:0007669"/>
    <property type="project" value="UniProtKB-KW"/>
</dbReference>
<dbReference type="UniPathway" id="UPA00034">
    <property type="reaction ID" value="UER00016"/>
</dbReference>
<protein>
    <recommendedName>
        <fullName evidence="12">Aspartate-semialdehyde dehydrogenase</fullName>
        <ecNumber evidence="4">1.2.1.11</ecNumber>
    </recommendedName>
</protein>
<evidence type="ECO:0000256" key="12">
    <source>
        <dbReference type="ARBA" id="ARBA00050041"/>
    </source>
</evidence>
<dbReference type="InterPro" id="IPR011009">
    <property type="entry name" value="Kinase-like_dom_sf"/>
</dbReference>
<evidence type="ECO:0000256" key="2">
    <source>
        <dbReference type="ARBA" id="ARBA00005097"/>
    </source>
</evidence>
<comment type="pathway">
    <text evidence="1">Amino-acid biosynthesis; L-methionine biosynthesis via de novo pathway; L-homoserine from L-aspartate: step 2/3.</text>
</comment>
<evidence type="ECO:0000256" key="9">
    <source>
        <dbReference type="ARBA" id="ARBA00023167"/>
    </source>
</evidence>
<dbReference type="Proteomes" id="UP000521872">
    <property type="component" value="Unassembled WGS sequence"/>
</dbReference>
<dbReference type="GO" id="GO:0046983">
    <property type="term" value="F:protein dimerization activity"/>
    <property type="evidence" value="ECO:0007669"/>
    <property type="project" value="InterPro"/>
</dbReference>
<evidence type="ECO:0000313" key="16">
    <source>
        <dbReference type="Proteomes" id="UP000521872"/>
    </source>
</evidence>
<evidence type="ECO:0000256" key="10">
    <source>
        <dbReference type="ARBA" id="ARBA00049864"/>
    </source>
</evidence>
<organism evidence="15 16">
    <name type="scientific">Agrocybe pediades</name>
    <dbReference type="NCBI Taxonomy" id="84607"/>
    <lineage>
        <taxon>Eukaryota</taxon>
        <taxon>Fungi</taxon>
        <taxon>Dikarya</taxon>
        <taxon>Basidiomycota</taxon>
        <taxon>Agaricomycotina</taxon>
        <taxon>Agaricomycetes</taxon>
        <taxon>Agaricomycetidae</taxon>
        <taxon>Agaricales</taxon>
        <taxon>Agaricineae</taxon>
        <taxon>Strophariaceae</taxon>
        <taxon>Agrocybe</taxon>
    </lineage>
</organism>
<dbReference type="InterPro" id="IPR000534">
    <property type="entry name" value="Semialdehyde_DH_NAD-bd"/>
</dbReference>
<dbReference type="PANTHER" id="PTHR46718:SF1">
    <property type="entry name" value="ASPARTATE-SEMIALDEHYDE DEHYDROGENASE"/>
    <property type="match status" value="1"/>
</dbReference>
<dbReference type="EMBL" id="JAACJL010000016">
    <property type="protein sequence ID" value="KAF4619350.1"/>
    <property type="molecule type" value="Genomic_DNA"/>
</dbReference>
<evidence type="ECO:0000256" key="13">
    <source>
        <dbReference type="SAM" id="MobiDB-lite"/>
    </source>
</evidence>
<evidence type="ECO:0000256" key="7">
    <source>
        <dbReference type="ARBA" id="ARBA00022857"/>
    </source>
</evidence>
<dbReference type="UniPathway" id="UPA00051">
    <property type="reaction ID" value="UER00464"/>
</dbReference>
<dbReference type="CDD" id="cd18130">
    <property type="entry name" value="ASADH_C_arch_fung_like"/>
    <property type="match status" value="1"/>
</dbReference>
<dbReference type="GO" id="GO:0009089">
    <property type="term" value="P:lysine biosynthetic process via diaminopimelate"/>
    <property type="evidence" value="ECO:0007669"/>
    <property type="project" value="UniProtKB-UniPathway"/>
</dbReference>
<dbReference type="GO" id="GO:0051287">
    <property type="term" value="F:NAD binding"/>
    <property type="evidence" value="ECO:0007669"/>
    <property type="project" value="InterPro"/>
</dbReference>
<dbReference type="CDD" id="cd02315">
    <property type="entry name" value="ScASADH_like_N"/>
    <property type="match status" value="1"/>
</dbReference>
<sequence>MSSPRSYSYADSDVDDLDQEEEIYSRQPSIYEGPAISSEGDMSDVESDEDPEGEEGKEDDSMDGTVTSALFIGLDSLRPEAEGSTREPGRHSVPSIPLTRPAMPSTPDPRPLSTGDIRSETVNKSHAQSNPIGSRANPAKRSVKGTGSSPRKHSLQGSNLGGMGPHKDIFEVMATEMQGRWIGPMPIQLFLDEFLGEVDTEKPAQSSDWKKTFEGMPSYTIETEMYTDVLDRLVKSEAMSTLKIVNTSQNSDRKAPVDMKNKPDFAIYSNSMDESEGKTQLDIMVSVFELKPKRKSKTPKGEEVQKPAVDPFSDPGDYVQRRKRNGETSAIDFEPTSEQRRKCRGQLATYARLVLSQQHRTHFFAVYMGDPYARLIRFDRDGAVVSAHFEYRKEGDWLCEFLWRLSNASAEMRGSDPTVKKATAEEAILAKQMLEKWKPKPGQDRAVYKIKVLNWEESNNARSMRDKGKEREDKPQKRPRADKTQVKEVLVWTAIVDPQCVVGRATRTMPAYDQSSEKIVFVKDSWRATDPGIRKESEILKDINLNGGITEGVPVFLGGDDLDGEWQTTVTTKYAQASWNIGGRPKDCPKKHIRFATDKVGSPIQNFDSSKVCFKAIYDAFLAHKNVFEKCGILHRDVHLFNILITEDGRGILNDWDLARTIEEIEAGALQASRSGSWAFMSILLLQHPGKFHTLQDDIESFFWVVLYVSLRYIPNNHTHAVDKSIKYVYADNTAIGDEVVIGGTGKKGYLDRGIHDRGLIWIENNRSLTEFLEDAGNLVLSHCHFLDEIRRKVKSTLRRAISTASSPIPNEEQAVYKMALARIEESPLASHDKMEALFAKAFNGDWPTENDASVDAVESVTVTDAGDIFPGKRKAEDEIYDSTLQVPTEKAPRKKRSKTSVHDMPELRLKFEPSPRPPHVGRDNEQGLCFCVAQDDRGMQHPSQPIPVGVLGATGTVGQRFITLLSAHPWFTIHALGASPRSAGKEYRTAVNWKQSTPIPHSVRNVVVQECNPVHFKDCKIVFSGLDADVAGEIEEAFRAADLAVFSNAKNFRRDPNVPLIVPLVNTSHLSIIPQQQALFSPPLKKGFIVTNANCSTTGYVIPLAAMEKAFGPIESAIVTTMQAISGAGYPGVPSLDILDNIIPYIGGEEEKIEWETLKILGGVSANDSGVKSFDMHAKHPLRVSASCNRVPVIDGHTECVSVRFANRPPPSPQQVREALAAFTPDAQALGCPSAPRHAIVVHEEPDRPQPRLDRYYQDGAGVSVGRVRQCQVLDIKFVVLANNVSIGAATSSIINAEYAVLKNVVQL</sequence>
<evidence type="ECO:0000259" key="14">
    <source>
        <dbReference type="PROSITE" id="PS50011"/>
    </source>
</evidence>
<dbReference type="Pfam" id="PF01118">
    <property type="entry name" value="Semialdhyde_dh"/>
    <property type="match status" value="1"/>
</dbReference>
<dbReference type="GO" id="GO:0004672">
    <property type="term" value="F:protein kinase activity"/>
    <property type="evidence" value="ECO:0007669"/>
    <property type="project" value="InterPro"/>
</dbReference>
<name>A0A8H4VT41_9AGAR</name>
<evidence type="ECO:0000256" key="6">
    <source>
        <dbReference type="ARBA" id="ARBA00022697"/>
    </source>
</evidence>
<feature type="region of interest" description="Disordered" evidence="13">
    <location>
        <begin position="460"/>
        <end position="483"/>
    </location>
</feature>
<evidence type="ECO:0000256" key="5">
    <source>
        <dbReference type="ARBA" id="ARBA00022605"/>
    </source>
</evidence>
<dbReference type="NCBIfam" id="NF006416">
    <property type="entry name" value="PRK08664.1"/>
    <property type="match status" value="1"/>
</dbReference>
<dbReference type="GO" id="GO:0004073">
    <property type="term" value="F:aspartate-semialdehyde dehydrogenase activity"/>
    <property type="evidence" value="ECO:0007669"/>
    <property type="project" value="UniProtKB-EC"/>
</dbReference>
<accession>A0A8H4VT41</accession>
<dbReference type="InterPro" id="IPR000319">
    <property type="entry name" value="Asp-semialdehyde_DH_CS"/>
</dbReference>
<dbReference type="Gene3D" id="3.30.360.10">
    <property type="entry name" value="Dihydrodipicolinate Reductase, domain 2"/>
    <property type="match status" value="1"/>
</dbReference>
<evidence type="ECO:0000256" key="1">
    <source>
        <dbReference type="ARBA" id="ARBA00005021"/>
    </source>
</evidence>
<proteinExistence type="inferred from homology"/>
<dbReference type="SUPFAM" id="SSF56112">
    <property type="entry name" value="Protein kinase-like (PK-like)"/>
    <property type="match status" value="1"/>
</dbReference>
<dbReference type="FunFam" id="3.40.50.720:FF:000200">
    <property type="entry name" value="Aspartate-semialdehyde dehydrogenase"/>
    <property type="match status" value="1"/>
</dbReference>
<dbReference type="NCBIfam" id="TIGR00978">
    <property type="entry name" value="asd_EA"/>
    <property type="match status" value="1"/>
</dbReference>
<dbReference type="InterPro" id="IPR005676">
    <property type="entry name" value="Asp_semi-ald_DH_pep-lack"/>
</dbReference>
<dbReference type="InterPro" id="IPR012280">
    <property type="entry name" value="Semialdhyde_DH_dimer_dom"/>
</dbReference>
<keyword evidence="8" id="KW-0560">Oxidoreductase</keyword>
<comment type="catalytic activity">
    <reaction evidence="10">
        <text>L-aspartate 4-semialdehyde + phosphate + NADP(+) = 4-phospho-L-aspartate + NADPH + H(+)</text>
        <dbReference type="Rhea" id="RHEA:24284"/>
        <dbReference type="ChEBI" id="CHEBI:15378"/>
        <dbReference type="ChEBI" id="CHEBI:43474"/>
        <dbReference type="ChEBI" id="CHEBI:57535"/>
        <dbReference type="ChEBI" id="CHEBI:57783"/>
        <dbReference type="ChEBI" id="CHEBI:58349"/>
        <dbReference type="ChEBI" id="CHEBI:537519"/>
        <dbReference type="EC" id="1.2.1.11"/>
    </reaction>
    <physiologicalReaction direction="right-to-left" evidence="10">
        <dbReference type="Rhea" id="RHEA:24286"/>
    </physiologicalReaction>
</comment>
<dbReference type="PANTHER" id="PTHR46718">
    <property type="entry name" value="ASPARTATE-SEMIALDEHYDE DEHYDROGENASE"/>
    <property type="match status" value="1"/>
</dbReference>
<dbReference type="Gene3D" id="1.10.510.10">
    <property type="entry name" value="Transferase(Phosphotransferase) domain 1"/>
    <property type="match status" value="1"/>
</dbReference>
<dbReference type="SMART" id="SM00859">
    <property type="entry name" value="Semialdhyde_dh"/>
    <property type="match status" value="1"/>
</dbReference>
<dbReference type="InterPro" id="IPR040976">
    <property type="entry name" value="Pkinase_fungal"/>
</dbReference>
<keyword evidence="7" id="KW-0521">NADP</keyword>
<keyword evidence="16" id="KW-1185">Reference proteome</keyword>
<comment type="pathway">
    <text evidence="2">Amino-acid biosynthesis; L-threonine biosynthesis; L-threonine from L-aspartate: step 2/5.</text>
</comment>
<dbReference type="InterPro" id="IPR036291">
    <property type="entry name" value="NAD(P)-bd_dom_sf"/>
</dbReference>
<dbReference type="InterPro" id="IPR051823">
    <property type="entry name" value="ASADH-related"/>
</dbReference>
<dbReference type="PROSITE" id="PS50011">
    <property type="entry name" value="PROTEIN_KINASE_DOM"/>
    <property type="match status" value="1"/>
</dbReference>
<comment type="caution">
    <text evidence="15">The sequence shown here is derived from an EMBL/GenBank/DDBJ whole genome shotgun (WGS) entry which is preliminary data.</text>
</comment>
<gene>
    <name evidence="15" type="ORF">D9613_004765</name>
</gene>
<feature type="domain" description="Protein kinase" evidence="14">
    <location>
        <begin position="405"/>
        <end position="821"/>
    </location>
</feature>
<dbReference type="UniPathway" id="UPA00050">
    <property type="reaction ID" value="UER00463"/>
</dbReference>
<dbReference type="SUPFAM" id="SSF51735">
    <property type="entry name" value="NAD(P)-binding Rossmann-fold domains"/>
    <property type="match status" value="1"/>
</dbReference>
<dbReference type="InterPro" id="IPR000719">
    <property type="entry name" value="Prot_kinase_dom"/>
</dbReference>
<feature type="compositionally biased region" description="Acidic residues" evidence="13">
    <location>
        <begin position="41"/>
        <end position="62"/>
    </location>
</feature>
<dbReference type="GO" id="GO:0050661">
    <property type="term" value="F:NADP binding"/>
    <property type="evidence" value="ECO:0007669"/>
    <property type="project" value="InterPro"/>
</dbReference>
<feature type="compositionally biased region" description="Basic and acidic residues" evidence="13">
    <location>
        <begin position="463"/>
        <end position="483"/>
    </location>
</feature>
<feature type="region of interest" description="Disordered" evidence="13">
    <location>
        <begin position="1"/>
        <end position="165"/>
    </location>
</feature>
<dbReference type="PROSITE" id="PS01103">
    <property type="entry name" value="ASD"/>
    <property type="match status" value="1"/>
</dbReference>
<dbReference type="FunFam" id="3.30.360.10:FF:000016">
    <property type="entry name" value="Probable aspartate-semialdehyde dehydrogenase"/>
    <property type="match status" value="1"/>
</dbReference>
<keyword evidence="6" id="KW-0791">Threonine biosynthesis</keyword>
<dbReference type="GO" id="GO:0005524">
    <property type="term" value="F:ATP binding"/>
    <property type="evidence" value="ECO:0007669"/>
    <property type="project" value="InterPro"/>
</dbReference>
<dbReference type="Gene3D" id="3.40.50.720">
    <property type="entry name" value="NAD(P)-binding Rossmann-like Domain"/>
    <property type="match status" value="1"/>
</dbReference>
<evidence type="ECO:0000256" key="8">
    <source>
        <dbReference type="ARBA" id="ARBA00023002"/>
    </source>
</evidence>
<evidence type="ECO:0000256" key="11">
    <source>
        <dbReference type="ARBA" id="ARBA00049950"/>
    </source>
</evidence>